<name>A0A9Q0HT12_9POAL</name>
<dbReference type="PANTHER" id="PTHR46481">
    <property type="entry name" value="ZINC FINGER BED DOMAIN-CONTAINING PROTEIN 4"/>
    <property type="match status" value="1"/>
</dbReference>
<dbReference type="InterPro" id="IPR052035">
    <property type="entry name" value="ZnF_BED_domain_contain"/>
</dbReference>
<dbReference type="Proteomes" id="UP001151287">
    <property type="component" value="Unassembled WGS sequence"/>
</dbReference>
<dbReference type="Pfam" id="PF05699">
    <property type="entry name" value="Dimer_Tnp_hAT"/>
    <property type="match status" value="1"/>
</dbReference>
<reference evidence="12" key="1">
    <citation type="journal article" date="2022" name="Cell">
        <title>Repeat-based holocentromeres influence genome architecture and karyotype evolution.</title>
        <authorList>
            <person name="Hofstatter P.G."/>
            <person name="Thangavel G."/>
            <person name="Lux T."/>
            <person name="Neumann P."/>
            <person name="Vondrak T."/>
            <person name="Novak P."/>
            <person name="Zhang M."/>
            <person name="Costa L."/>
            <person name="Castellani M."/>
            <person name="Scott A."/>
            <person name="Toegelov H."/>
            <person name="Fuchs J."/>
            <person name="Mata-Sucre Y."/>
            <person name="Dias Y."/>
            <person name="Vanzela A.L.L."/>
            <person name="Huettel B."/>
            <person name="Almeida C.C.S."/>
            <person name="Simkova H."/>
            <person name="Souza G."/>
            <person name="Pedrosa-Harand A."/>
            <person name="Macas J."/>
            <person name="Mayer K.F.X."/>
            <person name="Houben A."/>
            <person name="Marques A."/>
        </authorList>
    </citation>
    <scope>NUCLEOTIDE SEQUENCE</scope>
    <source>
        <strain evidence="12">RhyBre1mFocal</strain>
    </source>
</reference>
<protein>
    <recommendedName>
        <fullName evidence="11">BED-type domain-containing protein</fullName>
    </recommendedName>
</protein>
<evidence type="ECO:0000256" key="10">
    <source>
        <dbReference type="SAM" id="MobiDB-lite"/>
    </source>
</evidence>
<dbReference type="GO" id="GO:0003677">
    <property type="term" value="F:DNA binding"/>
    <property type="evidence" value="ECO:0007669"/>
    <property type="project" value="UniProtKB-KW"/>
</dbReference>
<proteinExistence type="predicted"/>
<gene>
    <name evidence="12" type="ORF">LUZ63_005427</name>
</gene>
<sequence>MADPDSSVSEPDLQIEAEDEDHMMLHPDLTNEQVQSIVDETNEANAPQGESNEANAPQVEVETTKKIRFKQNMTAASWKHFTKGIIQYDGSYDAVCKYCGMVYQMGNQKGTASLNHHINKGCKKIPNRHKRSKLQQMLQVQPGHVAGENKVAVWSFDQATCRKNFAVMVIVHEDRGFMALTCHYIDDSWRIRKRIINFSPLPSPHTGKNIAEALLNMLVIWNLDKKIFSLVLDNASSNDACIRELLSGPLQETLPFDGSVFHQRCGCHILNLVVQDDLSVVVDKITKVRETMKYIRHSQARMEMFQLAASQARAPNKRPAWDVPTRWNSTYLMLELALQLRPAIDSTQASGASSCDLVDDIRAGLKHYMLGKKTTEPIKSELEEYLGEPLDETGLDEEFEILAWWKLKVPKYPVLSQLARDILAVPASTVASESTFSTSGRTLSPVRNCLNDESMEALICAQDWLRARRMVETLVLQCGPVSKRYRMIPFAAVKSTLVCKT</sequence>
<keyword evidence="6" id="KW-0238">DNA-binding</keyword>
<dbReference type="SMART" id="SM00614">
    <property type="entry name" value="ZnF_BED"/>
    <property type="match status" value="1"/>
</dbReference>
<feature type="region of interest" description="Disordered" evidence="10">
    <location>
        <begin position="1"/>
        <end position="61"/>
    </location>
</feature>
<dbReference type="GO" id="GO:0005634">
    <property type="term" value="C:nucleus"/>
    <property type="evidence" value="ECO:0007669"/>
    <property type="project" value="UniProtKB-SubCell"/>
</dbReference>
<dbReference type="PROSITE" id="PS50808">
    <property type="entry name" value="ZF_BED"/>
    <property type="match status" value="1"/>
</dbReference>
<keyword evidence="7" id="KW-0804">Transcription</keyword>
<keyword evidence="3 9" id="KW-0863">Zinc-finger</keyword>
<feature type="domain" description="BED-type" evidence="11">
    <location>
        <begin position="72"/>
        <end position="129"/>
    </location>
</feature>
<keyword evidence="13" id="KW-1185">Reference proteome</keyword>
<dbReference type="GO" id="GO:0046983">
    <property type="term" value="F:protein dimerization activity"/>
    <property type="evidence" value="ECO:0007669"/>
    <property type="project" value="InterPro"/>
</dbReference>
<evidence type="ECO:0000256" key="2">
    <source>
        <dbReference type="ARBA" id="ARBA00022723"/>
    </source>
</evidence>
<evidence type="ECO:0000256" key="1">
    <source>
        <dbReference type="ARBA" id="ARBA00004123"/>
    </source>
</evidence>
<dbReference type="SUPFAM" id="SSF53098">
    <property type="entry name" value="Ribonuclease H-like"/>
    <property type="match status" value="1"/>
</dbReference>
<dbReference type="InterPro" id="IPR008906">
    <property type="entry name" value="HATC_C_dom"/>
</dbReference>
<evidence type="ECO:0000313" key="13">
    <source>
        <dbReference type="Proteomes" id="UP001151287"/>
    </source>
</evidence>
<dbReference type="PANTHER" id="PTHR46481:SF10">
    <property type="entry name" value="ZINC FINGER BED DOMAIN-CONTAINING PROTEIN 39"/>
    <property type="match status" value="1"/>
</dbReference>
<dbReference type="AlphaFoldDB" id="A0A9Q0HT12"/>
<evidence type="ECO:0000259" key="11">
    <source>
        <dbReference type="PROSITE" id="PS50808"/>
    </source>
</evidence>
<dbReference type="OrthoDB" id="2610923at2759"/>
<keyword evidence="5" id="KW-0805">Transcription regulation</keyword>
<dbReference type="InterPro" id="IPR012337">
    <property type="entry name" value="RNaseH-like_sf"/>
</dbReference>
<keyword evidence="8" id="KW-0539">Nucleus</keyword>
<comment type="subcellular location">
    <subcellularLocation>
        <location evidence="1">Nucleus</location>
    </subcellularLocation>
</comment>
<feature type="compositionally biased region" description="Polar residues" evidence="10">
    <location>
        <begin position="30"/>
        <end position="55"/>
    </location>
</feature>
<evidence type="ECO:0000256" key="7">
    <source>
        <dbReference type="ARBA" id="ARBA00023163"/>
    </source>
</evidence>
<dbReference type="InterPro" id="IPR003656">
    <property type="entry name" value="Znf_BED"/>
</dbReference>
<keyword evidence="2" id="KW-0479">Metal-binding</keyword>
<keyword evidence="4" id="KW-0862">Zinc</keyword>
<evidence type="ECO:0000256" key="9">
    <source>
        <dbReference type="PROSITE-ProRule" id="PRU00027"/>
    </source>
</evidence>
<accession>A0A9Q0HT12</accession>
<evidence type="ECO:0000256" key="8">
    <source>
        <dbReference type="ARBA" id="ARBA00023242"/>
    </source>
</evidence>
<evidence type="ECO:0000256" key="5">
    <source>
        <dbReference type="ARBA" id="ARBA00023015"/>
    </source>
</evidence>
<evidence type="ECO:0000256" key="6">
    <source>
        <dbReference type="ARBA" id="ARBA00023125"/>
    </source>
</evidence>
<organism evidence="12 13">
    <name type="scientific">Rhynchospora breviuscula</name>
    <dbReference type="NCBI Taxonomy" id="2022672"/>
    <lineage>
        <taxon>Eukaryota</taxon>
        <taxon>Viridiplantae</taxon>
        <taxon>Streptophyta</taxon>
        <taxon>Embryophyta</taxon>
        <taxon>Tracheophyta</taxon>
        <taxon>Spermatophyta</taxon>
        <taxon>Magnoliopsida</taxon>
        <taxon>Liliopsida</taxon>
        <taxon>Poales</taxon>
        <taxon>Cyperaceae</taxon>
        <taxon>Cyperoideae</taxon>
        <taxon>Rhynchosporeae</taxon>
        <taxon>Rhynchospora</taxon>
    </lineage>
</organism>
<dbReference type="GO" id="GO:0008270">
    <property type="term" value="F:zinc ion binding"/>
    <property type="evidence" value="ECO:0007669"/>
    <property type="project" value="UniProtKB-KW"/>
</dbReference>
<evidence type="ECO:0000256" key="4">
    <source>
        <dbReference type="ARBA" id="ARBA00022833"/>
    </source>
</evidence>
<evidence type="ECO:0000256" key="3">
    <source>
        <dbReference type="ARBA" id="ARBA00022771"/>
    </source>
</evidence>
<dbReference type="EMBL" id="JAMQYH010000002">
    <property type="protein sequence ID" value="KAJ1696915.1"/>
    <property type="molecule type" value="Genomic_DNA"/>
</dbReference>
<evidence type="ECO:0000313" key="12">
    <source>
        <dbReference type="EMBL" id="KAJ1696915.1"/>
    </source>
</evidence>
<comment type="caution">
    <text evidence="12">The sequence shown here is derived from an EMBL/GenBank/DDBJ whole genome shotgun (WGS) entry which is preliminary data.</text>
</comment>